<comment type="caution">
    <text evidence="2">The sequence shown here is derived from an EMBL/GenBank/DDBJ whole genome shotgun (WGS) entry which is preliminary data.</text>
</comment>
<dbReference type="Proteomes" id="UP000031668">
    <property type="component" value="Unassembled WGS sequence"/>
</dbReference>
<proteinExistence type="predicted"/>
<dbReference type="AlphaFoldDB" id="A0A0C2MC39"/>
<keyword evidence="3" id="KW-1185">Reference proteome</keyword>
<organism evidence="2 3">
    <name type="scientific">Thelohanellus kitauei</name>
    <name type="common">Myxosporean</name>
    <dbReference type="NCBI Taxonomy" id="669202"/>
    <lineage>
        <taxon>Eukaryota</taxon>
        <taxon>Metazoa</taxon>
        <taxon>Cnidaria</taxon>
        <taxon>Myxozoa</taxon>
        <taxon>Myxosporea</taxon>
        <taxon>Bivalvulida</taxon>
        <taxon>Platysporina</taxon>
        <taxon>Myxobolidae</taxon>
        <taxon>Thelohanellus</taxon>
    </lineage>
</organism>
<dbReference type="EMBL" id="JWZT01004210">
    <property type="protein sequence ID" value="KII64566.1"/>
    <property type="molecule type" value="Genomic_DNA"/>
</dbReference>
<protein>
    <submittedName>
        <fullName evidence="2">Uncharacterized protein</fullName>
    </submittedName>
</protein>
<feature type="region of interest" description="Disordered" evidence="1">
    <location>
        <begin position="68"/>
        <end position="104"/>
    </location>
</feature>
<gene>
    <name evidence="2" type="ORF">RF11_03105</name>
</gene>
<evidence type="ECO:0000256" key="1">
    <source>
        <dbReference type="SAM" id="MobiDB-lite"/>
    </source>
</evidence>
<accession>A0A0C2MC39</accession>
<name>A0A0C2MC39_THEKT</name>
<dbReference type="Gene3D" id="2.30.30.850">
    <property type="match status" value="1"/>
</dbReference>
<sequence>MHEKAKTNTTFSQSKYKSSYYKNVLYSPQSLPNSVMVKNFKKSTLDPDYSGPAKVTKVYDNDFSKVVQGDNSSKTSKIHHSLLRNFPEPDVSEQTNTGTEPSIS</sequence>
<evidence type="ECO:0000313" key="2">
    <source>
        <dbReference type="EMBL" id="KII64566.1"/>
    </source>
</evidence>
<evidence type="ECO:0000313" key="3">
    <source>
        <dbReference type="Proteomes" id="UP000031668"/>
    </source>
</evidence>
<reference evidence="2 3" key="1">
    <citation type="journal article" date="2014" name="Genome Biol. Evol.">
        <title>The genome of the myxosporean Thelohanellus kitauei shows adaptations to nutrient acquisition within its fish host.</title>
        <authorList>
            <person name="Yang Y."/>
            <person name="Xiong J."/>
            <person name="Zhou Z."/>
            <person name="Huo F."/>
            <person name="Miao W."/>
            <person name="Ran C."/>
            <person name="Liu Y."/>
            <person name="Zhang J."/>
            <person name="Feng J."/>
            <person name="Wang M."/>
            <person name="Wang M."/>
            <person name="Wang L."/>
            <person name="Yao B."/>
        </authorList>
    </citation>
    <scope>NUCLEOTIDE SEQUENCE [LARGE SCALE GENOMIC DNA]</scope>
    <source>
        <strain evidence="2">Wuqing</strain>
    </source>
</reference>
<feature type="compositionally biased region" description="Polar residues" evidence="1">
    <location>
        <begin position="92"/>
        <end position="104"/>
    </location>
</feature>